<organism evidence="5 6">
    <name type="scientific">Paenibacillus mucilaginosus 3016</name>
    <dbReference type="NCBI Taxonomy" id="1116391"/>
    <lineage>
        <taxon>Bacteria</taxon>
        <taxon>Bacillati</taxon>
        <taxon>Bacillota</taxon>
        <taxon>Bacilli</taxon>
        <taxon>Bacillales</taxon>
        <taxon>Paenibacillaceae</taxon>
        <taxon>Paenibacillus</taxon>
    </lineage>
</organism>
<evidence type="ECO:0000256" key="3">
    <source>
        <dbReference type="SAM" id="MobiDB-lite"/>
    </source>
</evidence>
<accession>H6NQ27</accession>
<dbReference type="RefSeq" id="WP_014370970.1">
    <property type="nucleotide sequence ID" value="NC_016935.1"/>
</dbReference>
<keyword evidence="6" id="KW-1185">Reference proteome</keyword>
<reference evidence="5 6" key="1">
    <citation type="journal article" date="2012" name="J. Bacteriol.">
        <title>Complete Genome Sequence of Paenibacillus mucilaginosus 3016, a Bacterium Functional as Microbial Fertilizer.</title>
        <authorList>
            <person name="Ma M."/>
            <person name="Wang Z."/>
            <person name="Li L."/>
            <person name="Jiang X."/>
            <person name="Guan D."/>
            <person name="Cao F."/>
            <person name="Chen H."/>
            <person name="Wang X."/>
            <person name="Shen D."/>
            <person name="Du B."/>
            <person name="Li J."/>
        </authorList>
    </citation>
    <scope>NUCLEOTIDE SEQUENCE [LARGE SCALE GENOMIC DNA]</scope>
    <source>
        <strain evidence="5 6">3016</strain>
    </source>
</reference>
<dbReference type="Pfam" id="PF03323">
    <property type="entry name" value="GerA"/>
    <property type="match status" value="1"/>
</dbReference>
<feature type="region of interest" description="Disordered" evidence="3">
    <location>
        <begin position="1"/>
        <end position="25"/>
    </location>
</feature>
<dbReference type="GO" id="GO:0016020">
    <property type="term" value="C:membrane"/>
    <property type="evidence" value="ECO:0007669"/>
    <property type="project" value="InterPro"/>
</dbReference>
<protein>
    <submittedName>
        <fullName evidence="5">Spore germination protein KA</fullName>
    </submittedName>
</protein>
<dbReference type="AlphaFoldDB" id="H6NQ27"/>
<evidence type="ECO:0000256" key="2">
    <source>
        <dbReference type="ARBA" id="ARBA00023136"/>
    </source>
</evidence>
<dbReference type="EMBL" id="CP003235">
    <property type="protein sequence ID" value="AFC31218.1"/>
    <property type="molecule type" value="Genomic_DNA"/>
</dbReference>
<dbReference type="InterPro" id="IPR004995">
    <property type="entry name" value="Spore_Ger"/>
</dbReference>
<comment type="similarity">
    <text evidence="1">Belongs to the GerABKA family.</text>
</comment>
<dbReference type="InterPro" id="IPR050768">
    <property type="entry name" value="UPF0353/GerABKA_families"/>
</dbReference>
<keyword evidence="2 4" id="KW-0472">Membrane</keyword>
<keyword evidence="4" id="KW-1133">Transmembrane helix</keyword>
<evidence type="ECO:0000256" key="1">
    <source>
        <dbReference type="ARBA" id="ARBA00005278"/>
    </source>
</evidence>
<dbReference type="Proteomes" id="UP000007523">
    <property type="component" value="Chromosome"/>
</dbReference>
<feature type="transmembrane region" description="Helical" evidence="4">
    <location>
        <begin position="311"/>
        <end position="333"/>
    </location>
</feature>
<dbReference type="HOGENOM" id="CLU_021639_4_0_9"/>
<feature type="transmembrane region" description="Helical" evidence="4">
    <location>
        <begin position="378"/>
        <end position="397"/>
    </location>
</feature>
<name>H6NQ27_9BACL</name>
<dbReference type="PANTHER" id="PTHR22550">
    <property type="entry name" value="SPORE GERMINATION PROTEIN"/>
    <property type="match status" value="1"/>
</dbReference>
<dbReference type="PANTHER" id="PTHR22550:SF5">
    <property type="entry name" value="LEUCINE ZIPPER PROTEIN 4"/>
    <property type="match status" value="1"/>
</dbReference>
<feature type="compositionally biased region" description="Basic and acidic residues" evidence="3">
    <location>
        <begin position="8"/>
        <end position="25"/>
    </location>
</feature>
<evidence type="ECO:0000313" key="6">
    <source>
        <dbReference type="Proteomes" id="UP000007523"/>
    </source>
</evidence>
<dbReference type="GO" id="GO:0009847">
    <property type="term" value="P:spore germination"/>
    <property type="evidence" value="ECO:0007669"/>
    <property type="project" value="InterPro"/>
</dbReference>
<proteinExistence type="inferred from homology"/>
<dbReference type="PIRSF" id="PIRSF005690">
    <property type="entry name" value="GerBA"/>
    <property type="match status" value="1"/>
</dbReference>
<keyword evidence="4" id="KW-0812">Transmembrane</keyword>
<gene>
    <name evidence="5" type="ORF">PM3016_4454</name>
</gene>
<feature type="transmembrane region" description="Helical" evidence="4">
    <location>
        <begin position="403"/>
        <end position="422"/>
    </location>
</feature>
<evidence type="ECO:0000313" key="5">
    <source>
        <dbReference type="EMBL" id="AFC31218.1"/>
    </source>
</evidence>
<dbReference type="STRING" id="1116391.PM3016_4454"/>
<feature type="transmembrane region" description="Helical" evidence="4">
    <location>
        <begin position="434"/>
        <end position="462"/>
    </location>
</feature>
<dbReference type="KEGG" id="pmq:PM3016_4454"/>
<sequence length="516" mass="57583">MNKGAVGRGEEKEKEKENGKEKEPRLSVNLAENVDTIKRAFSYPVNRALVVRELFAASLQREVTVLFLEGATDTESIESQIIQPLVTKTLTLLRHHNAVTVTMEEILTSSSVRTTSLFQDLIHGLVNGGTILLIQGEAQGLTMDTPGFQSRSITEPQVEHVLKGPKEAFIESAAANRSLIRKQVRDHQLMSEVVTVGERSMNEVSLMYIKNLADPDLVTEVKQRISEIQADTVPNLSMLEQHIEERSYSLIPTALLTERPDRASSFLMEGHVILIMENSPTAMVVPITFWSLFHTPEDQYLRWAYGNFIRIVRIFAVFVALLTPSLYIAVSTFHEEMLPTDLLLAIGATRERVPFPALIEVLLMEAAFELVREAAVRIPTIIGPTIGIVGALILGQAAVEANIVSPILVIIVAMTGISSFTIPEISFNFAVRILRFIILFTASFMGFFGIALTLTCVISYMVSFKSFGVPFLTPLSPHDRSSKDLIVRPPVWKQWLRPFYTNPQDKQRKKKPEGPS</sequence>
<evidence type="ECO:0000256" key="4">
    <source>
        <dbReference type="SAM" id="Phobius"/>
    </source>
</evidence>